<evidence type="ECO:0000313" key="2">
    <source>
        <dbReference type="EMBL" id="OLP85200.1"/>
    </source>
</evidence>
<keyword evidence="3" id="KW-1185">Reference proteome</keyword>
<protein>
    <submittedName>
        <fullName evidence="2">Uncharacterized protein</fullName>
    </submittedName>
</protein>
<feature type="compositionally biased region" description="Basic and acidic residues" evidence="1">
    <location>
        <begin position="160"/>
        <end position="169"/>
    </location>
</feature>
<evidence type="ECO:0000313" key="3">
    <source>
        <dbReference type="Proteomes" id="UP000186817"/>
    </source>
</evidence>
<sequence>MGVGLPLGKQGVQTSGKCHDSFSGQRKHDGHATQDRDPCLLILAGLVHSNGTLTLDYEGTGNEYWWIALVKVKLVRALVLQVKAPSSTRVHTFETAIPEKHHVPHCIFQAVPGRWLNLRRPFESEPRCQTLNSKCLEVGSDQQAPKPGSLAQEALPGVEGARRSDVTAA</sequence>
<name>A0A1Q9CQL3_SYMMI</name>
<dbReference type="EMBL" id="LSRX01000989">
    <property type="protein sequence ID" value="OLP85200.1"/>
    <property type="molecule type" value="Genomic_DNA"/>
</dbReference>
<dbReference type="Proteomes" id="UP000186817">
    <property type="component" value="Unassembled WGS sequence"/>
</dbReference>
<gene>
    <name evidence="2" type="ORF">AK812_SmicGene33837</name>
</gene>
<accession>A0A1Q9CQL3</accession>
<feature type="region of interest" description="Disordered" evidence="1">
    <location>
        <begin position="1"/>
        <end position="32"/>
    </location>
</feature>
<feature type="region of interest" description="Disordered" evidence="1">
    <location>
        <begin position="139"/>
        <end position="169"/>
    </location>
</feature>
<evidence type="ECO:0000256" key="1">
    <source>
        <dbReference type="SAM" id="MobiDB-lite"/>
    </source>
</evidence>
<organism evidence="2 3">
    <name type="scientific">Symbiodinium microadriaticum</name>
    <name type="common">Dinoflagellate</name>
    <name type="synonym">Zooxanthella microadriatica</name>
    <dbReference type="NCBI Taxonomy" id="2951"/>
    <lineage>
        <taxon>Eukaryota</taxon>
        <taxon>Sar</taxon>
        <taxon>Alveolata</taxon>
        <taxon>Dinophyceae</taxon>
        <taxon>Suessiales</taxon>
        <taxon>Symbiodiniaceae</taxon>
        <taxon>Symbiodinium</taxon>
    </lineage>
</organism>
<comment type="caution">
    <text evidence="2">The sequence shown here is derived from an EMBL/GenBank/DDBJ whole genome shotgun (WGS) entry which is preliminary data.</text>
</comment>
<reference evidence="2 3" key="1">
    <citation type="submission" date="2016-02" db="EMBL/GenBank/DDBJ databases">
        <title>Genome analysis of coral dinoflagellate symbionts highlights evolutionary adaptations to a symbiotic lifestyle.</title>
        <authorList>
            <person name="Aranda M."/>
            <person name="Li Y."/>
            <person name="Liew Y.J."/>
            <person name="Baumgarten S."/>
            <person name="Simakov O."/>
            <person name="Wilson M."/>
            <person name="Piel J."/>
            <person name="Ashoor H."/>
            <person name="Bougouffa S."/>
            <person name="Bajic V.B."/>
            <person name="Ryu T."/>
            <person name="Ravasi T."/>
            <person name="Bayer T."/>
            <person name="Micklem G."/>
            <person name="Kim H."/>
            <person name="Bhak J."/>
            <person name="Lajeunesse T.C."/>
            <person name="Voolstra C.R."/>
        </authorList>
    </citation>
    <scope>NUCLEOTIDE SEQUENCE [LARGE SCALE GENOMIC DNA]</scope>
    <source>
        <strain evidence="2 3">CCMP2467</strain>
    </source>
</reference>
<dbReference type="AlphaFoldDB" id="A0A1Q9CQL3"/>
<proteinExistence type="predicted"/>